<dbReference type="Gene3D" id="3.90.25.10">
    <property type="entry name" value="UDP-galactose 4-epimerase, domain 1"/>
    <property type="match status" value="1"/>
</dbReference>
<dbReference type="UniPathway" id="UPA00124"/>
<evidence type="ECO:0000256" key="2">
    <source>
        <dbReference type="RuleBase" id="RU364082"/>
    </source>
</evidence>
<dbReference type="Gene3D" id="3.40.50.720">
    <property type="entry name" value="NAD(P)-binding Rossmann-like Domain"/>
    <property type="match status" value="1"/>
</dbReference>
<protein>
    <recommendedName>
        <fullName evidence="2">dTDP-4-dehydrorhamnose reductase</fullName>
        <ecNumber evidence="2">1.1.1.133</ecNumber>
    </recommendedName>
</protein>
<dbReference type="CDD" id="cd05254">
    <property type="entry name" value="dTDP_HR_like_SDR_e"/>
    <property type="match status" value="1"/>
</dbReference>
<keyword evidence="2" id="KW-0560">Oxidoreductase</keyword>
<accession>A0A1G2KLM6</accession>
<keyword evidence="2" id="KW-0521">NADP</keyword>
<evidence type="ECO:0000313" key="4">
    <source>
        <dbReference type="EMBL" id="OHA00348.1"/>
    </source>
</evidence>
<dbReference type="EMBL" id="MHQI01000019">
    <property type="protein sequence ID" value="OHA00348.1"/>
    <property type="molecule type" value="Genomic_DNA"/>
</dbReference>
<dbReference type="AlphaFoldDB" id="A0A1G2KLM6"/>
<comment type="pathway">
    <text evidence="2">Carbohydrate biosynthesis; dTDP-L-rhamnose biosynthesis.</text>
</comment>
<comment type="similarity">
    <text evidence="1 2">Belongs to the dTDP-4-dehydrorhamnose reductase family.</text>
</comment>
<dbReference type="InterPro" id="IPR029903">
    <property type="entry name" value="RmlD-like-bd"/>
</dbReference>
<dbReference type="InterPro" id="IPR036291">
    <property type="entry name" value="NAD(P)-bd_dom_sf"/>
</dbReference>
<evidence type="ECO:0000259" key="3">
    <source>
        <dbReference type="Pfam" id="PF04321"/>
    </source>
</evidence>
<sequence>MKIFLTGTSGMLAAEIIPKLKADGHSLILTDARPTSPEISLLDITDHKKVREEISLAKPDYVFHLAAETNVDLCEQKPDHAFKVNTLGTENMALVCQNQNVPLLYISTGGIFSGDKKEPYTEFDAPRPISVYGESKWQGEIVVRNLLQKYFIIRAGWMVGGWEIDKKFVYKIVQQLKEGKRELKVVADKFGSPTFTKDFANNLMNVIQTERYGVYHMANQGTCSRYDMALKIVEFMGLQNNVKVTAIDSSQFPLPAPRANSEMMRNYKLDLLGLNHMPRWEESLERYIKTNKDK</sequence>
<dbReference type="InterPro" id="IPR005913">
    <property type="entry name" value="dTDP_dehydrorham_reduct"/>
</dbReference>
<dbReference type="PANTHER" id="PTHR10491">
    <property type="entry name" value="DTDP-4-DEHYDRORHAMNOSE REDUCTASE"/>
    <property type="match status" value="1"/>
</dbReference>
<reference evidence="4 5" key="1">
    <citation type="journal article" date="2016" name="Nat. Commun.">
        <title>Thousands of microbial genomes shed light on interconnected biogeochemical processes in an aquifer system.</title>
        <authorList>
            <person name="Anantharaman K."/>
            <person name="Brown C.T."/>
            <person name="Hug L.A."/>
            <person name="Sharon I."/>
            <person name="Castelle C.J."/>
            <person name="Probst A.J."/>
            <person name="Thomas B.C."/>
            <person name="Singh A."/>
            <person name="Wilkins M.J."/>
            <person name="Karaoz U."/>
            <person name="Brodie E.L."/>
            <person name="Williams K.H."/>
            <person name="Hubbard S.S."/>
            <person name="Banfield J.F."/>
        </authorList>
    </citation>
    <scope>NUCLEOTIDE SEQUENCE [LARGE SCALE GENOMIC DNA]</scope>
</reference>
<gene>
    <name evidence="4" type="ORF">A3C07_01890</name>
</gene>
<organism evidence="4 5">
    <name type="scientific">Candidatus Sungbacteria bacterium RIFCSPHIGHO2_02_FULL_47_11</name>
    <dbReference type="NCBI Taxonomy" id="1802270"/>
    <lineage>
        <taxon>Bacteria</taxon>
        <taxon>Candidatus Sungiibacteriota</taxon>
    </lineage>
</organism>
<evidence type="ECO:0000313" key="5">
    <source>
        <dbReference type="Proteomes" id="UP000179023"/>
    </source>
</evidence>
<dbReference type="EC" id="1.1.1.133" evidence="2"/>
<dbReference type="GO" id="GO:0005829">
    <property type="term" value="C:cytosol"/>
    <property type="evidence" value="ECO:0007669"/>
    <property type="project" value="TreeGrafter"/>
</dbReference>
<dbReference type="GO" id="GO:0008831">
    <property type="term" value="F:dTDP-4-dehydrorhamnose reductase activity"/>
    <property type="evidence" value="ECO:0007669"/>
    <property type="project" value="UniProtKB-EC"/>
</dbReference>
<dbReference type="Proteomes" id="UP000179023">
    <property type="component" value="Unassembled WGS sequence"/>
</dbReference>
<feature type="domain" description="RmlD-like substrate binding" evidence="3">
    <location>
        <begin position="1"/>
        <end position="290"/>
    </location>
</feature>
<dbReference type="SUPFAM" id="SSF51735">
    <property type="entry name" value="NAD(P)-binding Rossmann-fold domains"/>
    <property type="match status" value="1"/>
</dbReference>
<comment type="caution">
    <text evidence="4">The sequence shown here is derived from an EMBL/GenBank/DDBJ whole genome shotgun (WGS) entry which is preliminary data.</text>
</comment>
<comment type="function">
    <text evidence="2">Catalyzes the reduction of dTDP-6-deoxy-L-lyxo-4-hexulose to yield dTDP-L-rhamnose.</text>
</comment>
<name>A0A1G2KLM6_9BACT</name>
<dbReference type="NCBIfam" id="TIGR01214">
    <property type="entry name" value="rmlD"/>
    <property type="match status" value="1"/>
</dbReference>
<evidence type="ECO:0000256" key="1">
    <source>
        <dbReference type="ARBA" id="ARBA00010944"/>
    </source>
</evidence>
<proteinExistence type="inferred from homology"/>
<dbReference type="Pfam" id="PF04321">
    <property type="entry name" value="RmlD_sub_bind"/>
    <property type="match status" value="1"/>
</dbReference>
<dbReference type="STRING" id="1802270.A3C07_01890"/>
<dbReference type="GO" id="GO:0019305">
    <property type="term" value="P:dTDP-rhamnose biosynthetic process"/>
    <property type="evidence" value="ECO:0007669"/>
    <property type="project" value="UniProtKB-UniPathway"/>
</dbReference>
<dbReference type="PANTHER" id="PTHR10491:SF4">
    <property type="entry name" value="METHIONINE ADENOSYLTRANSFERASE 2 SUBUNIT BETA"/>
    <property type="match status" value="1"/>
</dbReference>